<sequence>MVAGYKLKIPHETAGLIKSLHPDLKSRVKAALKSILQDAHSGKALKDELNGLRSFRIRRFR</sequence>
<proteinExistence type="predicted"/>
<evidence type="ECO:0000313" key="1">
    <source>
        <dbReference type="EMBL" id="KKL58845.1"/>
    </source>
</evidence>
<dbReference type="AlphaFoldDB" id="A0A0F9FNH6"/>
<organism evidence="1">
    <name type="scientific">marine sediment metagenome</name>
    <dbReference type="NCBI Taxonomy" id="412755"/>
    <lineage>
        <taxon>unclassified sequences</taxon>
        <taxon>metagenomes</taxon>
        <taxon>ecological metagenomes</taxon>
    </lineage>
</organism>
<feature type="non-terminal residue" evidence="1">
    <location>
        <position position="61"/>
    </location>
</feature>
<comment type="caution">
    <text evidence="1">The sequence shown here is derived from an EMBL/GenBank/DDBJ whole genome shotgun (WGS) entry which is preliminary data.</text>
</comment>
<protein>
    <submittedName>
        <fullName evidence="1">Uncharacterized protein</fullName>
    </submittedName>
</protein>
<accession>A0A0F9FNH6</accession>
<name>A0A0F9FNH6_9ZZZZ</name>
<reference evidence="1" key="1">
    <citation type="journal article" date="2015" name="Nature">
        <title>Complex archaea that bridge the gap between prokaryotes and eukaryotes.</title>
        <authorList>
            <person name="Spang A."/>
            <person name="Saw J.H."/>
            <person name="Jorgensen S.L."/>
            <person name="Zaremba-Niedzwiedzka K."/>
            <person name="Martijn J."/>
            <person name="Lind A.E."/>
            <person name="van Eijk R."/>
            <person name="Schleper C."/>
            <person name="Guy L."/>
            <person name="Ettema T.J."/>
        </authorList>
    </citation>
    <scope>NUCLEOTIDE SEQUENCE</scope>
</reference>
<dbReference type="EMBL" id="LAZR01029681">
    <property type="protein sequence ID" value="KKL58845.1"/>
    <property type="molecule type" value="Genomic_DNA"/>
</dbReference>
<gene>
    <name evidence="1" type="ORF">LCGC14_2221300</name>
</gene>